<dbReference type="EMBL" id="PJQD01000072">
    <property type="protein sequence ID" value="POY71721.1"/>
    <property type="molecule type" value="Genomic_DNA"/>
</dbReference>
<accession>A0A2S5B4T4</accession>
<feature type="transmembrane region" description="Helical" evidence="6">
    <location>
        <begin position="108"/>
        <end position="131"/>
    </location>
</feature>
<organism evidence="8 9">
    <name type="scientific">Rhodotorula taiwanensis</name>
    <dbReference type="NCBI Taxonomy" id="741276"/>
    <lineage>
        <taxon>Eukaryota</taxon>
        <taxon>Fungi</taxon>
        <taxon>Dikarya</taxon>
        <taxon>Basidiomycota</taxon>
        <taxon>Pucciniomycotina</taxon>
        <taxon>Microbotryomycetes</taxon>
        <taxon>Sporidiobolales</taxon>
        <taxon>Sporidiobolaceae</taxon>
        <taxon>Rhodotorula</taxon>
    </lineage>
</organism>
<dbReference type="Pfam" id="PF04588">
    <property type="entry name" value="HIG_1_N"/>
    <property type="match status" value="1"/>
</dbReference>
<evidence type="ECO:0000256" key="1">
    <source>
        <dbReference type="ARBA" id="ARBA00004325"/>
    </source>
</evidence>
<dbReference type="Proteomes" id="UP000237144">
    <property type="component" value="Unassembled WGS sequence"/>
</dbReference>
<feature type="domain" description="HIG1" evidence="7">
    <location>
        <begin position="49"/>
        <end position="140"/>
    </location>
</feature>
<dbReference type="InterPro" id="IPR050355">
    <property type="entry name" value="RCF1"/>
</dbReference>
<proteinExistence type="predicted"/>
<evidence type="ECO:0000256" key="6">
    <source>
        <dbReference type="SAM" id="Phobius"/>
    </source>
</evidence>
<evidence type="ECO:0000256" key="5">
    <source>
        <dbReference type="ARBA" id="ARBA00023136"/>
    </source>
</evidence>
<keyword evidence="3 6" id="KW-1133">Transmembrane helix</keyword>
<protein>
    <recommendedName>
        <fullName evidence="7">HIG1 domain-containing protein</fullName>
    </recommendedName>
</protein>
<dbReference type="Gene3D" id="6.10.140.1320">
    <property type="match status" value="1"/>
</dbReference>
<evidence type="ECO:0000259" key="7">
    <source>
        <dbReference type="PROSITE" id="PS51503"/>
    </source>
</evidence>
<dbReference type="GO" id="GO:0031966">
    <property type="term" value="C:mitochondrial membrane"/>
    <property type="evidence" value="ECO:0007669"/>
    <property type="project" value="UniProtKB-SubCell"/>
</dbReference>
<keyword evidence="4" id="KW-0496">Mitochondrion</keyword>
<sequence>MIAASLSQSGADRLDRAPALYARARAALIPSKTADMPAQYTPDPIVTPEEMQQAIAAPPHDPSMWAKFSRKFKEEPLVPLGCLATVAALLGASSALQKGNRTQFNQFLRYRVAAQGLTLIAALGGSVYYGAQRRAQRDADRAAKAAAAAAAPTQTPA</sequence>
<gene>
    <name evidence="8" type="ORF">BMF94_5081</name>
</gene>
<dbReference type="PROSITE" id="PS51503">
    <property type="entry name" value="HIG1"/>
    <property type="match status" value="1"/>
</dbReference>
<dbReference type="OrthoDB" id="6604018at2759"/>
<dbReference type="STRING" id="741276.A0A2S5B4T4"/>
<evidence type="ECO:0000313" key="8">
    <source>
        <dbReference type="EMBL" id="POY71721.1"/>
    </source>
</evidence>
<comment type="caution">
    <text evidence="8">The sequence shown here is derived from an EMBL/GenBank/DDBJ whole genome shotgun (WGS) entry which is preliminary data.</text>
</comment>
<evidence type="ECO:0000256" key="2">
    <source>
        <dbReference type="ARBA" id="ARBA00022692"/>
    </source>
</evidence>
<dbReference type="PANTHER" id="PTHR12297">
    <property type="entry name" value="HYPOXIA-INDUCBILE GENE 1 HIG1 -RELATED"/>
    <property type="match status" value="1"/>
</dbReference>
<evidence type="ECO:0000313" key="9">
    <source>
        <dbReference type="Proteomes" id="UP000237144"/>
    </source>
</evidence>
<evidence type="ECO:0000256" key="3">
    <source>
        <dbReference type="ARBA" id="ARBA00022989"/>
    </source>
</evidence>
<dbReference type="GO" id="GO:0097250">
    <property type="term" value="P:mitochondrial respirasome assembly"/>
    <property type="evidence" value="ECO:0007669"/>
    <property type="project" value="TreeGrafter"/>
</dbReference>
<dbReference type="InterPro" id="IPR007667">
    <property type="entry name" value="Hypoxia_induced_domain"/>
</dbReference>
<comment type="subcellular location">
    <subcellularLocation>
        <location evidence="1">Mitochondrion membrane</location>
    </subcellularLocation>
</comment>
<keyword evidence="5 6" id="KW-0472">Membrane</keyword>
<feature type="transmembrane region" description="Helical" evidence="6">
    <location>
        <begin position="77"/>
        <end position="96"/>
    </location>
</feature>
<evidence type="ECO:0000256" key="4">
    <source>
        <dbReference type="ARBA" id="ARBA00023128"/>
    </source>
</evidence>
<keyword evidence="2 6" id="KW-0812">Transmembrane</keyword>
<keyword evidence="9" id="KW-1185">Reference proteome</keyword>
<dbReference type="PANTHER" id="PTHR12297:SF3">
    <property type="entry name" value="HIG1 DOMAIN FAMILY MEMBER 1A"/>
    <property type="match status" value="1"/>
</dbReference>
<name>A0A2S5B4T4_9BASI</name>
<reference evidence="8 9" key="1">
    <citation type="journal article" date="2018" name="Front. Microbiol.">
        <title>Prospects for Fungal Bioremediation of Acidic Radioactive Waste Sites: Characterization and Genome Sequence of Rhodotorula taiwanensis MD1149.</title>
        <authorList>
            <person name="Tkavc R."/>
            <person name="Matrosova V.Y."/>
            <person name="Grichenko O.E."/>
            <person name="Gostincar C."/>
            <person name="Volpe R.P."/>
            <person name="Klimenkova P."/>
            <person name="Gaidamakova E.K."/>
            <person name="Zhou C.E."/>
            <person name="Stewart B.J."/>
            <person name="Lyman M.G."/>
            <person name="Malfatti S.A."/>
            <person name="Rubinfeld B."/>
            <person name="Courtot M."/>
            <person name="Singh J."/>
            <person name="Dalgard C.L."/>
            <person name="Hamilton T."/>
            <person name="Frey K.G."/>
            <person name="Gunde-Cimerman N."/>
            <person name="Dugan L."/>
            <person name="Daly M.J."/>
        </authorList>
    </citation>
    <scope>NUCLEOTIDE SEQUENCE [LARGE SCALE GENOMIC DNA]</scope>
    <source>
        <strain evidence="8 9">MD1149</strain>
    </source>
</reference>
<dbReference type="AlphaFoldDB" id="A0A2S5B4T4"/>